<name>A0A7I4YS08_HAECO</name>
<feature type="transmembrane region" description="Helical" evidence="2">
    <location>
        <begin position="51"/>
        <end position="74"/>
    </location>
</feature>
<feature type="compositionally biased region" description="Acidic residues" evidence="1">
    <location>
        <begin position="295"/>
        <end position="305"/>
    </location>
</feature>
<reference evidence="4" key="1">
    <citation type="submission" date="2020-12" db="UniProtKB">
        <authorList>
            <consortium name="WormBaseParasite"/>
        </authorList>
    </citation>
    <scope>IDENTIFICATION</scope>
    <source>
        <strain evidence="4">MHco3</strain>
    </source>
</reference>
<feature type="compositionally biased region" description="Basic and acidic residues" evidence="1">
    <location>
        <begin position="241"/>
        <end position="257"/>
    </location>
</feature>
<evidence type="ECO:0000313" key="4">
    <source>
        <dbReference type="WBParaSite" id="HCON_00129850-00001"/>
    </source>
</evidence>
<feature type="transmembrane region" description="Helical" evidence="2">
    <location>
        <begin position="121"/>
        <end position="145"/>
    </location>
</feature>
<organism evidence="3 4">
    <name type="scientific">Haemonchus contortus</name>
    <name type="common">Barber pole worm</name>
    <dbReference type="NCBI Taxonomy" id="6289"/>
    <lineage>
        <taxon>Eukaryota</taxon>
        <taxon>Metazoa</taxon>
        <taxon>Ecdysozoa</taxon>
        <taxon>Nematoda</taxon>
        <taxon>Chromadorea</taxon>
        <taxon>Rhabditida</taxon>
        <taxon>Rhabditina</taxon>
        <taxon>Rhabditomorpha</taxon>
        <taxon>Strongyloidea</taxon>
        <taxon>Trichostrongylidae</taxon>
        <taxon>Haemonchus</taxon>
    </lineage>
</organism>
<dbReference type="Proteomes" id="UP000025227">
    <property type="component" value="Unplaced"/>
</dbReference>
<keyword evidence="3" id="KW-1185">Reference proteome</keyword>
<dbReference type="OMA" id="CVAVHSH"/>
<dbReference type="OrthoDB" id="5876732at2759"/>
<feature type="compositionally biased region" description="Basic and acidic residues" evidence="1">
    <location>
        <begin position="166"/>
        <end position="217"/>
    </location>
</feature>
<feature type="transmembrane region" description="Helical" evidence="2">
    <location>
        <begin position="12"/>
        <end position="31"/>
    </location>
</feature>
<evidence type="ECO:0000313" key="3">
    <source>
        <dbReference type="Proteomes" id="UP000025227"/>
    </source>
</evidence>
<protein>
    <submittedName>
        <fullName evidence="4">Serine incorporator 5</fullName>
    </submittedName>
</protein>
<keyword evidence="2" id="KW-0812">Transmembrane</keyword>
<feature type="region of interest" description="Disordered" evidence="1">
    <location>
        <begin position="166"/>
        <end position="305"/>
    </location>
</feature>
<dbReference type="WBParaSite" id="HCON_00129850-00001">
    <property type="protein sequence ID" value="HCON_00129850-00001"/>
    <property type="gene ID" value="HCON_00129850"/>
</dbReference>
<feature type="transmembrane region" description="Helical" evidence="2">
    <location>
        <begin position="86"/>
        <end position="109"/>
    </location>
</feature>
<evidence type="ECO:0000256" key="2">
    <source>
        <dbReference type="SAM" id="Phobius"/>
    </source>
</evidence>
<feature type="compositionally biased region" description="Basic and acidic residues" evidence="1">
    <location>
        <begin position="264"/>
        <end position="281"/>
    </location>
</feature>
<dbReference type="AlphaFoldDB" id="A0A7I4YS08"/>
<keyword evidence="2" id="KW-1133">Transmembrane helix</keyword>
<sequence>MACVAVHSHLLVSLLTIYGTIILLLLVSGSWDMSTKSKTTSGEDTFNVEGFKVMSAVVLHCLCFVCVLVCLMANNITKCSRVLPPIVIITIMVFNSIFNIGACIGLWLHKAPKYPGGYSRAVRGGAVLSTITLVYTLVIASLFCCRYPAHSSQKPPSSAVVLVAHTPKEGDEKEGSKEATKERKRLSAENKKSDKEGKKKSGSKQKDESEEPKKGSKEAISGSKSALEAPSGIKAVTGDKIGTREEEKKALMSDKTQRTTPISVRKDPSNQPLKKDEKGSKEQQQQQQKKQKVDTDEEQDLWLAQ</sequence>
<evidence type="ECO:0000256" key="1">
    <source>
        <dbReference type="SAM" id="MobiDB-lite"/>
    </source>
</evidence>
<proteinExistence type="predicted"/>
<accession>A0A7I4YS08</accession>
<keyword evidence="2" id="KW-0472">Membrane</keyword>